<evidence type="ECO:0000259" key="13">
    <source>
        <dbReference type="PROSITE" id="PS50991"/>
    </source>
</evidence>
<dbReference type="PROSITE" id="PS50991">
    <property type="entry name" value="PYR_CT"/>
    <property type="match status" value="1"/>
</dbReference>
<dbReference type="Pfam" id="PF02436">
    <property type="entry name" value="PYC_OADA"/>
    <property type="match status" value="1"/>
</dbReference>
<dbReference type="InterPro" id="IPR013785">
    <property type="entry name" value="Aldolase_TIM"/>
</dbReference>
<dbReference type="InterPro" id="IPR055268">
    <property type="entry name" value="PCB-like"/>
</dbReference>
<dbReference type="Pfam" id="PF02785">
    <property type="entry name" value="Biotin_carb_C"/>
    <property type="match status" value="1"/>
</dbReference>
<feature type="domain" description="Pyruvate carboxyltransferase" evidence="13">
    <location>
        <begin position="614"/>
        <end position="883"/>
    </location>
</feature>
<dbReference type="InterPro" id="IPR000891">
    <property type="entry name" value="PYR_CT"/>
</dbReference>
<evidence type="ECO:0000256" key="6">
    <source>
        <dbReference type="ARBA" id="ARBA00022840"/>
    </source>
</evidence>
<evidence type="ECO:0000256" key="5">
    <source>
        <dbReference type="ARBA" id="ARBA00022741"/>
    </source>
</evidence>
<evidence type="ECO:0000313" key="14">
    <source>
        <dbReference type="EMBL" id="KAK6759151.1"/>
    </source>
</evidence>
<dbReference type="CDD" id="cd06850">
    <property type="entry name" value="biotinyl_domain"/>
    <property type="match status" value="1"/>
</dbReference>
<dbReference type="InterPro" id="IPR011053">
    <property type="entry name" value="Single_hybrid_motif"/>
</dbReference>
<dbReference type="SUPFAM" id="SSF51230">
    <property type="entry name" value="Single hybrid motif"/>
    <property type="match status" value="1"/>
</dbReference>
<dbReference type="PANTHER" id="PTHR43778">
    <property type="entry name" value="PYRUVATE CARBOXYLASE"/>
    <property type="match status" value="1"/>
</dbReference>
<dbReference type="Gene3D" id="2.40.50.100">
    <property type="match status" value="1"/>
</dbReference>
<dbReference type="InterPro" id="IPR016185">
    <property type="entry name" value="PreATP-grasp_dom_sf"/>
</dbReference>
<organism evidence="14 15">
    <name type="scientific">Necator americanus</name>
    <name type="common">Human hookworm</name>
    <dbReference type="NCBI Taxonomy" id="51031"/>
    <lineage>
        <taxon>Eukaryota</taxon>
        <taxon>Metazoa</taxon>
        <taxon>Ecdysozoa</taxon>
        <taxon>Nematoda</taxon>
        <taxon>Chromadorea</taxon>
        <taxon>Rhabditida</taxon>
        <taxon>Rhabditina</taxon>
        <taxon>Rhabditomorpha</taxon>
        <taxon>Strongyloidea</taxon>
        <taxon>Ancylostomatidae</taxon>
        <taxon>Bunostominae</taxon>
        <taxon>Necator</taxon>
    </lineage>
</organism>
<dbReference type="InterPro" id="IPR011764">
    <property type="entry name" value="Biotin_carboxylation_dom"/>
</dbReference>
<keyword evidence="6 8" id="KW-0067">ATP-binding</keyword>
<dbReference type="Pfam" id="PF00682">
    <property type="entry name" value="HMGL-like"/>
    <property type="match status" value="1"/>
</dbReference>
<evidence type="ECO:0000259" key="10">
    <source>
        <dbReference type="PROSITE" id="PS50968"/>
    </source>
</evidence>
<dbReference type="SUPFAM" id="SSF56059">
    <property type="entry name" value="Glutathione synthetase ATP-binding domain-like"/>
    <property type="match status" value="1"/>
</dbReference>
<feature type="domain" description="Lipoyl-binding" evidence="10">
    <location>
        <begin position="1155"/>
        <end position="1230"/>
    </location>
</feature>
<dbReference type="PANTHER" id="PTHR43778:SF2">
    <property type="entry name" value="PYRUVATE CARBOXYLASE, MITOCHONDRIAL"/>
    <property type="match status" value="1"/>
</dbReference>
<dbReference type="NCBIfam" id="NF009554">
    <property type="entry name" value="PRK12999.1"/>
    <property type="match status" value="1"/>
</dbReference>
<dbReference type="EC" id="6.4.1.1" evidence="2"/>
<dbReference type="InterPro" id="IPR005481">
    <property type="entry name" value="BC-like_N"/>
</dbReference>
<evidence type="ECO:0000256" key="8">
    <source>
        <dbReference type="PROSITE-ProRule" id="PRU00409"/>
    </source>
</evidence>
<feature type="domain" description="ATP-grasp" evidence="11">
    <location>
        <begin position="207"/>
        <end position="404"/>
    </location>
</feature>
<dbReference type="InterPro" id="IPR005930">
    <property type="entry name" value="Pyruv_COase"/>
</dbReference>
<dbReference type="Proteomes" id="UP001303046">
    <property type="component" value="Unassembled WGS sequence"/>
</dbReference>
<evidence type="ECO:0000313" key="15">
    <source>
        <dbReference type="Proteomes" id="UP001303046"/>
    </source>
</evidence>
<keyword evidence="5 8" id="KW-0547">Nucleotide-binding</keyword>
<comment type="cofactor">
    <cofactor evidence="1">
        <name>biotin</name>
        <dbReference type="ChEBI" id="CHEBI:57586"/>
    </cofactor>
</comment>
<comment type="caution">
    <text evidence="14">The sequence shown here is derived from an EMBL/GenBank/DDBJ whole genome shotgun (WGS) entry which is preliminary data.</text>
</comment>
<dbReference type="PROSITE" id="PS50975">
    <property type="entry name" value="ATP_GRASP"/>
    <property type="match status" value="1"/>
</dbReference>
<keyword evidence="3" id="KW-0436">Ligase</keyword>
<evidence type="ECO:0000256" key="1">
    <source>
        <dbReference type="ARBA" id="ARBA00001953"/>
    </source>
</evidence>
<dbReference type="PROSITE" id="PS50979">
    <property type="entry name" value="BC"/>
    <property type="match status" value="1"/>
</dbReference>
<evidence type="ECO:0000256" key="9">
    <source>
        <dbReference type="SAM" id="MobiDB-lite"/>
    </source>
</evidence>
<dbReference type="Pfam" id="PF02786">
    <property type="entry name" value="CPSase_L_D2"/>
    <property type="match status" value="1"/>
</dbReference>
<dbReference type="InterPro" id="IPR003379">
    <property type="entry name" value="Carboxylase_cons_dom"/>
</dbReference>
<dbReference type="EMBL" id="JAVFWL010000005">
    <property type="protein sequence ID" value="KAK6759151.1"/>
    <property type="molecule type" value="Genomic_DNA"/>
</dbReference>
<dbReference type="InterPro" id="IPR000089">
    <property type="entry name" value="Biotin_lipoyl"/>
</dbReference>
<dbReference type="Pfam" id="PF00364">
    <property type="entry name" value="Biotin_lipoyl"/>
    <property type="match status" value="1"/>
</dbReference>
<evidence type="ECO:0000256" key="4">
    <source>
        <dbReference type="ARBA" id="ARBA00022723"/>
    </source>
</evidence>
<dbReference type="PROSITE" id="PS50968">
    <property type="entry name" value="BIOTINYL_LIPOYL"/>
    <property type="match status" value="1"/>
</dbReference>
<dbReference type="InterPro" id="IPR005479">
    <property type="entry name" value="CPAse_ATP-bd"/>
</dbReference>
<dbReference type="SUPFAM" id="SSF52440">
    <property type="entry name" value="PreATP-grasp domain"/>
    <property type="match status" value="1"/>
</dbReference>
<evidence type="ECO:0000256" key="3">
    <source>
        <dbReference type="ARBA" id="ARBA00022598"/>
    </source>
</evidence>
<evidence type="ECO:0000256" key="7">
    <source>
        <dbReference type="ARBA" id="ARBA00023267"/>
    </source>
</evidence>
<dbReference type="Pfam" id="PF00289">
    <property type="entry name" value="Biotin_carb_N"/>
    <property type="match status" value="1"/>
</dbReference>
<dbReference type="SMART" id="SM00878">
    <property type="entry name" value="Biotin_carb_C"/>
    <property type="match status" value="1"/>
</dbReference>
<dbReference type="CDD" id="cd07937">
    <property type="entry name" value="DRE_TIM_PC_TC_5S"/>
    <property type="match status" value="1"/>
</dbReference>
<dbReference type="SUPFAM" id="SSF51246">
    <property type="entry name" value="Rudiment single hybrid motif"/>
    <property type="match status" value="1"/>
</dbReference>
<sequence length="1232" mass="136901">MEATKYACDHWWVRKIMSLVRGLQDEYRGVQGHFQLTARNLNTSNVSPYRAGILHSHAMFARNYWVQPQSMGCLRLLSTARTPVRKQFKKVLVASRGEVALRVYRTLRELEIESIGIYAYEDRFSQHRQMADKSFLVGRGLDPVSAYQDLDEIINLAKENDVDAIHPGNCNLAKRSDFAQQVIDAGMSFIGPPPPVVACVADKLMARQCASGAELKVVPGTTAPITTPEEAVKFFKQLNTPIILKPACGFGGIGMTPVESLARVAEAFEYASKEAHVRFGDGSLIAEKLIESPRHIEVQVLADKYGDVAHLHERDCSYQRQHRRVLEVAPARGLDDGIRSKLFADAIAFSRQVAYENAGTVKFLVDMNGNHYFIGMSPRLQMEHCVTEEVTGIDLVHAQIRLAEGASLVELGLNQENIVLRGAAIQCQITSEDPVDSCKPKSGRLKVYRIGCGLGIRKDEFAYDGGNVSTTYGPLLCKVISHAPTFVEATKRMIRCLRDTRIRGIESNVLYLINILKDPMFTEGVAHTSYIEENPSLAEIIPPRSRGLKLLRYMSEVKVNGSFSPLGVPNAKIYRTPPDTPQPEGGAPPKGLKQILDSEGPAGFAKALRDHKGLLITDTSFRDAHQSLLATRVRTKDLLRIAPHITHHMSGLRSIENWGGATFHVCMNFLYECPWERLEALRKAIPNVPFQCIFRGANAFGYSNFPDNYINEFCKLAVQSGMDIFRIMDCLNYIPNLIFGIEAVAKAGGVIEAAIAYTGDVTDRNATRYNLQYYMNLVNELVKAGIHILAIKDMAGVLHPSAARLLIGSIREKYPDLPIQVHTHDTAGTGVASMIAAAEAGADGVDGAIDSMSGMTSQPSLGAIVRSMEYTPKATGLNLEAISKYNRYWEQTRRLYANFECTDTLKSGTSDVFEHNIPGGQYTNLQFQSYSLDLADQFPLVCKNYARANEALGDIIKVAPSSKAAGDLAQFMTQQGISSCEHLEKHAEKYALPKSVQDFFERKLGQPAYGFPKSLQEKVLRGKKPITGRPGATLEPMDFDYQRRKLEKKHELVFRMQDVLSSAMFPEEFDQMVNFRRKYGPVDLLPTDVFFSGPEHQQELEIELEHGKTLIIRLTSIGRVNSDGERQVHFEYNGQERSIFVLDREAAQKRMEYPKEQKGDLSQHGAPMKGVISIIKVKQGDEVAVSQLLFTVTSMKMEIAVKSKTSGKVRSILHPKGAFVEAGDVVVLIDPS</sequence>
<keyword evidence="15" id="KW-1185">Reference proteome</keyword>
<dbReference type="SUPFAM" id="SSF51569">
    <property type="entry name" value="Aldolase"/>
    <property type="match status" value="1"/>
</dbReference>
<protein>
    <recommendedName>
        <fullName evidence="2">pyruvate carboxylase</fullName>
        <ecNumber evidence="2">6.4.1.1</ecNumber>
    </recommendedName>
</protein>
<name>A0ABR1EAV8_NECAM</name>
<accession>A0ABR1EAV8</accession>
<evidence type="ECO:0000256" key="2">
    <source>
        <dbReference type="ARBA" id="ARBA00013057"/>
    </source>
</evidence>
<feature type="region of interest" description="Disordered" evidence="9">
    <location>
        <begin position="573"/>
        <end position="592"/>
    </location>
</feature>
<keyword evidence="4" id="KW-0479">Metal-binding</keyword>
<reference evidence="14 15" key="1">
    <citation type="submission" date="2023-08" db="EMBL/GenBank/DDBJ databases">
        <title>A Necator americanus chromosomal reference genome.</title>
        <authorList>
            <person name="Ilik V."/>
            <person name="Petrzelkova K.J."/>
            <person name="Pardy F."/>
            <person name="Fuh T."/>
            <person name="Niatou-Singa F.S."/>
            <person name="Gouil Q."/>
            <person name="Baker L."/>
            <person name="Ritchie M.E."/>
            <person name="Jex A.R."/>
            <person name="Gazzola D."/>
            <person name="Li H."/>
            <person name="Toshio Fujiwara R."/>
            <person name="Zhan B."/>
            <person name="Aroian R.V."/>
            <person name="Pafco B."/>
            <person name="Schwarz E.M."/>
        </authorList>
    </citation>
    <scope>NUCLEOTIDE SEQUENCE [LARGE SCALE GENOMIC DNA]</scope>
    <source>
        <strain evidence="14 15">Aroian</strain>
        <tissue evidence="14">Whole animal</tissue>
    </source>
</reference>
<keyword evidence="7" id="KW-0092">Biotin</keyword>
<dbReference type="InterPro" id="IPR005482">
    <property type="entry name" value="Biotin_COase_C"/>
</dbReference>
<gene>
    <name evidence="14" type="primary">Necator_chrV.g21187</name>
    <name evidence="14" type="ORF">RB195_016394</name>
</gene>
<dbReference type="SUPFAM" id="SSF89000">
    <property type="entry name" value="post-HMGL domain-like"/>
    <property type="match status" value="1"/>
</dbReference>
<dbReference type="Gene3D" id="3.10.600.10">
    <property type="entry name" value="pyruvate carboxylase f1077a mutant domain"/>
    <property type="match status" value="1"/>
</dbReference>
<dbReference type="InterPro" id="IPR011761">
    <property type="entry name" value="ATP-grasp"/>
</dbReference>
<evidence type="ECO:0000259" key="11">
    <source>
        <dbReference type="PROSITE" id="PS50975"/>
    </source>
</evidence>
<dbReference type="NCBIfam" id="NF006761">
    <property type="entry name" value="PRK09282.1"/>
    <property type="match status" value="1"/>
</dbReference>
<proteinExistence type="predicted"/>
<feature type="domain" description="Biotin carboxylation" evidence="12">
    <location>
        <begin position="87"/>
        <end position="536"/>
    </location>
</feature>
<dbReference type="InterPro" id="IPR011054">
    <property type="entry name" value="Rudment_hybrid_motif"/>
</dbReference>
<dbReference type="Gene3D" id="3.30.470.20">
    <property type="entry name" value="ATP-grasp fold, B domain"/>
    <property type="match status" value="1"/>
</dbReference>
<evidence type="ECO:0000259" key="12">
    <source>
        <dbReference type="PROSITE" id="PS50979"/>
    </source>
</evidence>
<dbReference type="Gene3D" id="3.20.20.70">
    <property type="entry name" value="Aldolase class I"/>
    <property type="match status" value="1"/>
</dbReference>
<dbReference type="NCBIfam" id="TIGR01235">
    <property type="entry name" value="pyruv_carbox"/>
    <property type="match status" value="1"/>
</dbReference>